<dbReference type="Pfam" id="PF02325">
    <property type="entry name" value="CCB3_YggT"/>
    <property type="match status" value="1"/>
</dbReference>
<keyword evidence="3" id="KW-1185">Reference proteome</keyword>
<evidence type="ECO:0008006" key="4">
    <source>
        <dbReference type="Google" id="ProtNLM"/>
    </source>
</evidence>
<dbReference type="GO" id="GO:0016020">
    <property type="term" value="C:membrane"/>
    <property type="evidence" value="ECO:0007669"/>
    <property type="project" value="InterPro"/>
</dbReference>
<organism evidence="2 3">
    <name type="scientific">Anaeromicropila herbilytica</name>
    <dbReference type="NCBI Taxonomy" id="2785025"/>
    <lineage>
        <taxon>Bacteria</taxon>
        <taxon>Bacillati</taxon>
        <taxon>Bacillota</taxon>
        <taxon>Clostridia</taxon>
        <taxon>Lachnospirales</taxon>
        <taxon>Lachnospiraceae</taxon>
        <taxon>Anaeromicropila</taxon>
    </lineage>
</organism>
<protein>
    <recommendedName>
        <fullName evidence="4">YggT family protein</fullName>
    </recommendedName>
</protein>
<accession>A0A7R7ELN7</accession>
<keyword evidence="1" id="KW-0472">Membrane</keyword>
<feature type="transmembrane region" description="Helical" evidence="1">
    <location>
        <begin position="66"/>
        <end position="83"/>
    </location>
</feature>
<dbReference type="KEGG" id="ahb:bsdtb5_24910"/>
<feature type="transmembrane region" description="Helical" evidence="1">
    <location>
        <begin position="7"/>
        <end position="29"/>
    </location>
</feature>
<dbReference type="EMBL" id="AP024169">
    <property type="protein sequence ID" value="BCN31196.1"/>
    <property type="molecule type" value="Genomic_DNA"/>
</dbReference>
<dbReference type="InterPro" id="IPR003425">
    <property type="entry name" value="CCB3/YggT"/>
</dbReference>
<evidence type="ECO:0000256" key="1">
    <source>
        <dbReference type="SAM" id="Phobius"/>
    </source>
</evidence>
<dbReference type="Proteomes" id="UP000595897">
    <property type="component" value="Chromosome"/>
</dbReference>
<dbReference type="AlphaFoldDB" id="A0A7R7ELN7"/>
<proteinExistence type="predicted"/>
<keyword evidence="1" id="KW-0812">Transmembrane</keyword>
<evidence type="ECO:0000313" key="3">
    <source>
        <dbReference type="Proteomes" id="UP000595897"/>
    </source>
</evidence>
<dbReference type="RefSeq" id="WP_408628600.1">
    <property type="nucleotide sequence ID" value="NZ_AP024169.1"/>
</dbReference>
<keyword evidence="1" id="KW-1133">Transmembrane helix</keyword>
<name>A0A7R7ELN7_9FIRM</name>
<sequence>MGSLITNALYIFFVVLEIILFTYIIISWLPLSPKIKNICLTLVDPMLEPIRYFLNHSIFKTRNIDFAPIIAFIIISYLQQFFAS</sequence>
<evidence type="ECO:0000313" key="2">
    <source>
        <dbReference type="EMBL" id="BCN31196.1"/>
    </source>
</evidence>
<gene>
    <name evidence="2" type="ORF">bsdtb5_24910</name>
</gene>
<reference evidence="2 3" key="1">
    <citation type="submission" date="2020-11" db="EMBL/GenBank/DDBJ databases">
        <title>Draft genome sequencing of a Lachnospiraceae strain isolated from anoxic soil subjected to BSD treatment.</title>
        <authorList>
            <person name="Uek A."/>
            <person name="Tonouchi A."/>
        </authorList>
    </citation>
    <scope>NUCLEOTIDE SEQUENCE [LARGE SCALE GENOMIC DNA]</scope>
    <source>
        <strain evidence="2 3">TB5</strain>
    </source>
</reference>